<dbReference type="Proteomes" id="UP000597762">
    <property type="component" value="Unassembled WGS sequence"/>
</dbReference>
<comment type="caution">
    <text evidence="1">The sequence shown here is derived from an EMBL/GenBank/DDBJ whole genome shotgun (WGS) entry which is preliminary data.</text>
</comment>
<name>A0A812DSH2_ACAPH</name>
<evidence type="ECO:0000313" key="2">
    <source>
        <dbReference type="Proteomes" id="UP000597762"/>
    </source>
</evidence>
<evidence type="ECO:0000313" key="1">
    <source>
        <dbReference type="EMBL" id="CAE1309902.1"/>
    </source>
</evidence>
<proteinExistence type="predicted"/>
<accession>A0A812DSH2</accession>
<protein>
    <submittedName>
        <fullName evidence="1">Uncharacterized protein</fullName>
    </submittedName>
</protein>
<dbReference type="AlphaFoldDB" id="A0A812DSH2"/>
<reference evidence="1" key="1">
    <citation type="submission" date="2021-01" db="EMBL/GenBank/DDBJ databases">
        <authorList>
            <person name="Li R."/>
            <person name="Bekaert M."/>
        </authorList>
    </citation>
    <scope>NUCLEOTIDE SEQUENCE</scope>
    <source>
        <strain evidence="1">Farmed</strain>
    </source>
</reference>
<dbReference type="EMBL" id="CAHIKZ030004366">
    <property type="protein sequence ID" value="CAE1309902.1"/>
    <property type="molecule type" value="Genomic_DNA"/>
</dbReference>
<sequence>MHFFHWPPSFFLKYATIAKVAGEMSPPIDIHHHVFGFPSRKTSYIFISLEDPSICFSASPCLVAFLSLLSRGISPFTSLAIASRRRFNSVSGESRFLHPIHTTLRLQYSLALQAIPNYIAFLSTAITLSPFKLSHQVTTTPTRPTHLFSLVLLTFRCTGACWGHPTSSVSSWGGLFTTCIYSFPFFLINRNTPDVRLEFSSLLRIRTDCVPFLTTESSEKQIIQSLFLSFFLCFGFVYSPWCRTPILTRSFSQSPDIKVLFFFLVLFYPVAHQNDTLLHATFVTPTQTI</sequence>
<keyword evidence="2" id="KW-1185">Reference proteome</keyword>
<gene>
    <name evidence="1" type="ORF">SPHA_61560</name>
</gene>
<organism evidence="1 2">
    <name type="scientific">Acanthosepion pharaonis</name>
    <name type="common">Pharaoh cuttlefish</name>
    <name type="synonym">Sepia pharaonis</name>
    <dbReference type="NCBI Taxonomy" id="158019"/>
    <lineage>
        <taxon>Eukaryota</taxon>
        <taxon>Metazoa</taxon>
        <taxon>Spiralia</taxon>
        <taxon>Lophotrochozoa</taxon>
        <taxon>Mollusca</taxon>
        <taxon>Cephalopoda</taxon>
        <taxon>Coleoidea</taxon>
        <taxon>Decapodiformes</taxon>
        <taxon>Sepiida</taxon>
        <taxon>Sepiina</taxon>
        <taxon>Sepiidae</taxon>
        <taxon>Acanthosepion</taxon>
    </lineage>
</organism>